<dbReference type="Ensembl" id="ENSCCRT00000004758.2">
    <property type="protein sequence ID" value="ENSCCRP00000004319.2"/>
    <property type="gene ID" value="ENSCCRG00000058955.1"/>
</dbReference>
<dbReference type="SMART" id="SM00325">
    <property type="entry name" value="RhoGEF"/>
    <property type="match status" value="1"/>
</dbReference>
<evidence type="ECO:0000313" key="4">
    <source>
        <dbReference type="Ensembl" id="ENSCCRP00000004319.2"/>
    </source>
</evidence>
<dbReference type="GO" id="GO:0030139">
    <property type="term" value="C:endocytic vesicle"/>
    <property type="evidence" value="ECO:0007669"/>
    <property type="project" value="TreeGrafter"/>
</dbReference>
<dbReference type="PANTHER" id="PTHR13217">
    <property type="entry name" value="PLECKSTRIN HOMOLOGY DOMAIN-CONTAINING FAMILY G MEMBER 7"/>
    <property type="match status" value="1"/>
</dbReference>
<dbReference type="GO" id="GO:0007266">
    <property type="term" value="P:Rho protein signal transduction"/>
    <property type="evidence" value="ECO:0007669"/>
    <property type="project" value="TreeGrafter"/>
</dbReference>
<dbReference type="AlphaFoldDB" id="A0A8C0Y4Y0"/>
<proteinExistence type="predicted"/>
<dbReference type="Proteomes" id="UP001108240">
    <property type="component" value="Unplaced"/>
</dbReference>
<feature type="compositionally biased region" description="Basic and acidic residues" evidence="1">
    <location>
        <begin position="220"/>
        <end position="233"/>
    </location>
</feature>
<feature type="compositionally biased region" description="Low complexity" evidence="1">
    <location>
        <begin position="253"/>
        <end position="266"/>
    </location>
</feature>
<dbReference type="GO" id="GO:0005886">
    <property type="term" value="C:plasma membrane"/>
    <property type="evidence" value="ECO:0007669"/>
    <property type="project" value="TreeGrafter"/>
</dbReference>
<dbReference type="InterPro" id="IPR001849">
    <property type="entry name" value="PH_domain"/>
</dbReference>
<evidence type="ECO:0000259" key="3">
    <source>
        <dbReference type="PROSITE" id="PS50010"/>
    </source>
</evidence>
<evidence type="ECO:0000259" key="2">
    <source>
        <dbReference type="PROSITE" id="PS50003"/>
    </source>
</evidence>
<dbReference type="Pfam" id="PF00621">
    <property type="entry name" value="RhoGEF"/>
    <property type="match status" value="1"/>
</dbReference>
<feature type="domain" description="PH" evidence="2">
    <location>
        <begin position="612"/>
        <end position="712"/>
    </location>
</feature>
<dbReference type="CDD" id="cd17068">
    <property type="entry name" value="RBD_PLEKHG5"/>
    <property type="match status" value="1"/>
</dbReference>
<feature type="region of interest" description="Disordered" evidence="1">
    <location>
        <begin position="207"/>
        <end position="233"/>
    </location>
</feature>
<dbReference type="InterPro" id="IPR055251">
    <property type="entry name" value="SOS1_NGEF_PH"/>
</dbReference>
<dbReference type="GeneTree" id="ENSGT00510000046843"/>
<dbReference type="InterPro" id="IPR011993">
    <property type="entry name" value="PH-like_dom_sf"/>
</dbReference>
<dbReference type="GO" id="GO:0043542">
    <property type="term" value="P:endothelial cell migration"/>
    <property type="evidence" value="ECO:0007669"/>
    <property type="project" value="TreeGrafter"/>
</dbReference>
<dbReference type="SUPFAM" id="SSF48065">
    <property type="entry name" value="DBL homology domain (DH-domain)"/>
    <property type="match status" value="1"/>
</dbReference>
<feature type="region of interest" description="Disordered" evidence="1">
    <location>
        <begin position="253"/>
        <end position="278"/>
    </location>
</feature>
<feature type="region of interest" description="Disordered" evidence="1">
    <location>
        <begin position="63"/>
        <end position="113"/>
    </location>
</feature>
<evidence type="ECO:0000256" key="1">
    <source>
        <dbReference type="SAM" id="MobiDB-lite"/>
    </source>
</evidence>
<keyword evidence="5" id="KW-1185">Reference proteome</keyword>
<reference evidence="4" key="2">
    <citation type="submission" date="2025-09" db="UniProtKB">
        <authorList>
            <consortium name="Ensembl"/>
        </authorList>
    </citation>
    <scope>IDENTIFICATION</scope>
</reference>
<evidence type="ECO:0000313" key="5">
    <source>
        <dbReference type="Proteomes" id="UP001108240"/>
    </source>
</evidence>
<dbReference type="InterPro" id="IPR000219">
    <property type="entry name" value="DH_dom"/>
</dbReference>
<reference evidence="4" key="1">
    <citation type="submission" date="2025-08" db="UniProtKB">
        <authorList>
            <consortium name="Ensembl"/>
        </authorList>
    </citation>
    <scope>IDENTIFICATION</scope>
</reference>
<sequence length="948" mass="107249">MEKGNKLQYIVCHHLSCQDLRDGSPLHLCESCDSNCHPVVHDGMLFDRHPRFDLQPQSSILARNVSTRSCPPRTGPPSDMEDGEDGYSDLGDRRSGGMKLVKKKTRRRHTDDPSKECFTLKFDLNIDISMEIVPAVKKKTLREVLGAVFERKGIELSRVNLFLDQSNTPLSLGFEAYRFGGHYLRVRARPGEELRVERCVKDPRSLSLPIMRSSSTHSSSTDRAEHGSLGRREAADLLGQTRRRKNMPEFLGDASAASQDSVSQLSGSLPGSATGTDRWRNRAASRFSGLFSSNSGNGSLGKECDRVEQLQSKLYSYTMLGLPKMPPQLSFHRDSWEEEPNLELEESWKQLLDNPEILTRRQCHQQEAIWELLQTESGYIKKLHVITDLFLCGLLNLQESGLLSEVEPVRLFSNIQDIVQLHTSLWAEVMLPALEKARQKRSVINPTELHQGFSTFGFRFKPYIRYCMEEEACMEYMRTLLKDNELFRIYVTWAETHKQCNRLKLTDMLVKPHQRLTKYPLLLKSVLKKTDAPPTREALNKMVAAVECFINNVDSQMRQREEKQKLAAIAGRIEAYEAVEGASEEVERILREYNNFDLTAPVMGAPPEETRQLLLEGALKMKEGKESRMDVYCFLFTDVLLITKSVKRVEKVKVIRQPLVIHNVVCRELKDPGSFLLIYLNEFRCAVASYCFQANSGTQGRSWIEAINNAQTASLRNSLLSSSSLRDSFSTNNSKTLEGLSDLVATDVDPESRSLSIDSAYGTLSPQSLSYVSDGHVNNEKNDFSGMSLAPGCCSHTLRRRSPVQPRPDYLQYFALRSRSEDDLLQCLTAPRCSSGRNNVSKSLTHLAKQTSHSTERFQSDEEDFSGDPKALSSKLTNTLRRAEARQVQRTLSCPNGEADCETKENETPPSGGLEEKSDLMLSQQPHQQHKKLTVAQLHRILYNISHI</sequence>
<dbReference type="GO" id="GO:0005085">
    <property type="term" value="F:guanyl-nucleotide exchange factor activity"/>
    <property type="evidence" value="ECO:0007669"/>
    <property type="project" value="InterPro"/>
</dbReference>
<dbReference type="Gene3D" id="2.30.29.30">
    <property type="entry name" value="Pleckstrin-homology domain (PH domain)/Phosphotyrosine-binding domain (PTB)"/>
    <property type="match status" value="1"/>
</dbReference>
<dbReference type="CDD" id="cd00160">
    <property type="entry name" value="RhoGEF"/>
    <property type="match status" value="1"/>
</dbReference>
<name>A0A8C0Y4Y0_CYPCA</name>
<organism evidence="4 5">
    <name type="scientific">Cyprinus carpio carpio</name>
    <dbReference type="NCBI Taxonomy" id="630221"/>
    <lineage>
        <taxon>Eukaryota</taxon>
        <taxon>Metazoa</taxon>
        <taxon>Chordata</taxon>
        <taxon>Craniata</taxon>
        <taxon>Vertebrata</taxon>
        <taxon>Euteleostomi</taxon>
        <taxon>Actinopterygii</taxon>
        <taxon>Neopterygii</taxon>
        <taxon>Teleostei</taxon>
        <taxon>Ostariophysi</taxon>
        <taxon>Cypriniformes</taxon>
        <taxon>Cyprinidae</taxon>
        <taxon>Cyprininae</taxon>
        <taxon>Cyprinus</taxon>
    </lineage>
</organism>
<feature type="domain" description="DH" evidence="3">
    <location>
        <begin position="364"/>
        <end position="556"/>
    </location>
</feature>
<dbReference type="GO" id="GO:0030424">
    <property type="term" value="C:axon"/>
    <property type="evidence" value="ECO:0007669"/>
    <property type="project" value="TreeGrafter"/>
</dbReference>
<dbReference type="PROSITE" id="PS50010">
    <property type="entry name" value="DH_2"/>
    <property type="match status" value="1"/>
</dbReference>
<dbReference type="PANTHER" id="PTHR13217:SF12">
    <property type="entry name" value="PLECKSTRIN HOMOLOGY DOMAIN-CONTAINING FAMILY G MEMBER 5 ISOFORM X1-RELATED"/>
    <property type="match status" value="1"/>
</dbReference>
<dbReference type="InterPro" id="IPR029071">
    <property type="entry name" value="Ubiquitin-like_domsf"/>
</dbReference>
<protein>
    <submittedName>
        <fullName evidence="4">Pleckstrin homology domain containing, family G (with RhoGef domain) member 5a</fullName>
    </submittedName>
</protein>
<accession>A0A8C0Y4Y0</accession>
<dbReference type="CDD" id="cd13244">
    <property type="entry name" value="PH_PLEKHG5_G6"/>
    <property type="match status" value="1"/>
</dbReference>
<feature type="region of interest" description="Disordered" evidence="1">
    <location>
        <begin position="846"/>
        <end position="917"/>
    </location>
</feature>
<dbReference type="Pfam" id="PF22697">
    <property type="entry name" value="SOS1_NGEF_PH"/>
    <property type="match status" value="1"/>
</dbReference>
<dbReference type="SUPFAM" id="SSF50729">
    <property type="entry name" value="PH domain-like"/>
    <property type="match status" value="1"/>
</dbReference>
<dbReference type="SUPFAM" id="SSF54236">
    <property type="entry name" value="Ubiquitin-like"/>
    <property type="match status" value="1"/>
</dbReference>
<dbReference type="PROSITE" id="PS50003">
    <property type="entry name" value="PH_DOMAIN"/>
    <property type="match status" value="1"/>
</dbReference>
<dbReference type="InterPro" id="IPR040181">
    <property type="entry name" value="PKHG5/7"/>
</dbReference>
<dbReference type="Gene3D" id="1.20.900.10">
    <property type="entry name" value="Dbl homology (DH) domain"/>
    <property type="match status" value="1"/>
</dbReference>
<dbReference type="SMART" id="SM00233">
    <property type="entry name" value="PH"/>
    <property type="match status" value="1"/>
</dbReference>
<dbReference type="InterPro" id="IPR035899">
    <property type="entry name" value="DBL_dom_sf"/>
</dbReference>